<evidence type="ECO:0000256" key="2">
    <source>
        <dbReference type="ARBA" id="ARBA00003015"/>
    </source>
</evidence>
<dbReference type="UniPathway" id="UPA00989"/>
<dbReference type="Proteomes" id="UP000005522">
    <property type="component" value="Chromosome"/>
</dbReference>
<feature type="binding site" evidence="7">
    <location>
        <position position="54"/>
    </location>
    <ligand>
        <name>S-adenosyl-L-methionine</name>
        <dbReference type="ChEBI" id="CHEBI:59789"/>
    </ligand>
</feature>
<dbReference type="SUPFAM" id="SSF53335">
    <property type="entry name" value="S-adenosyl-L-methionine-dependent methyltransferases"/>
    <property type="match status" value="1"/>
</dbReference>
<keyword evidence="6 7" id="KW-0819">tRNA processing</keyword>
<evidence type="ECO:0000256" key="6">
    <source>
        <dbReference type="ARBA" id="ARBA00022694"/>
    </source>
</evidence>
<dbReference type="EMBL" id="CP005986">
    <property type="protein sequence ID" value="AIA56287.1"/>
    <property type="molecule type" value="Genomic_DNA"/>
</dbReference>
<feature type="binding site" evidence="7">
    <location>
        <position position="80"/>
    </location>
    <ligand>
        <name>substrate</name>
    </ligand>
</feature>
<dbReference type="PROSITE" id="PS51625">
    <property type="entry name" value="SAM_MT_TRMB"/>
    <property type="match status" value="1"/>
</dbReference>
<evidence type="ECO:0000256" key="7">
    <source>
        <dbReference type="HAMAP-Rule" id="MF_01057"/>
    </source>
</evidence>
<dbReference type="KEGG" id="acz:Acaty_c2443"/>
<comment type="function">
    <text evidence="2 7">Catalyzes the formation of N(7)-methylguanine at position 46 (m7G46) in tRNA.</text>
</comment>
<dbReference type="NCBIfam" id="TIGR00091">
    <property type="entry name" value="tRNA (guanosine(46)-N7)-methyltransferase TrmB"/>
    <property type="match status" value="1"/>
</dbReference>
<evidence type="ECO:0000313" key="9">
    <source>
        <dbReference type="Proteomes" id="UP000005522"/>
    </source>
</evidence>
<keyword evidence="3 7" id="KW-0489">Methyltransferase</keyword>
<dbReference type="Gene3D" id="3.40.50.150">
    <property type="entry name" value="Vaccinia Virus protein VP39"/>
    <property type="match status" value="1"/>
</dbReference>
<reference evidence="8 9" key="1">
    <citation type="journal article" date="2009" name="J. Bacteriol.">
        <title>Draft genome sequence of the extremely acidophilic bacterium Acidithiobacillus caldus ATCC 51756 reveals metabolic versatility in the genus Acidithiobacillus.</title>
        <authorList>
            <person name="Valdes J."/>
            <person name="Quatrini R."/>
            <person name="Hallberg K."/>
            <person name="Dopson M."/>
            <person name="Valenzuela P.D."/>
            <person name="Holmes D.S."/>
        </authorList>
    </citation>
    <scope>NUCLEOTIDE SEQUENCE [LARGE SCALE GENOMIC DNA]</scope>
    <source>
        <strain evidence="9">ATCC 51756 / DSM 8584 / KU</strain>
    </source>
</reference>
<dbReference type="eggNOG" id="COG0220">
    <property type="taxonomic scope" value="Bacteria"/>
</dbReference>
<evidence type="ECO:0000313" key="8">
    <source>
        <dbReference type="EMBL" id="AIA56287.1"/>
    </source>
</evidence>
<feature type="binding site" evidence="7">
    <location>
        <begin position="149"/>
        <end position="152"/>
    </location>
    <ligand>
        <name>substrate</name>
    </ligand>
</feature>
<evidence type="ECO:0000256" key="1">
    <source>
        <dbReference type="ARBA" id="ARBA00000142"/>
    </source>
</evidence>
<comment type="caution">
    <text evidence="7">Lacks conserved residue(s) required for the propagation of feature annotation.</text>
</comment>
<evidence type="ECO:0000256" key="3">
    <source>
        <dbReference type="ARBA" id="ARBA00022603"/>
    </source>
</evidence>
<dbReference type="HAMAP" id="MF_01057">
    <property type="entry name" value="tRNA_methyltr_TrmB"/>
    <property type="match status" value="1"/>
</dbReference>
<keyword evidence="5 7" id="KW-0949">S-adenosyl-L-methionine</keyword>
<dbReference type="PANTHER" id="PTHR23417">
    <property type="entry name" value="3-DEOXY-D-MANNO-OCTULOSONIC-ACID TRANSFERASE/TRNA GUANINE-N 7 - -METHYLTRANSFERASE"/>
    <property type="match status" value="1"/>
</dbReference>
<feature type="binding site" evidence="7">
    <location>
        <position position="27"/>
    </location>
    <ligand>
        <name>S-adenosyl-L-methionine</name>
        <dbReference type="ChEBI" id="CHEBI:59789"/>
    </ligand>
</feature>
<dbReference type="GO" id="GO:0043527">
    <property type="term" value="C:tRNA methyltransferase complex"/>
    <property type="evidence" value="ECO:0007669"/>
    <property type="project" value="TreeGrafter"/>
</dbReference>
<evidence type="ECO:0000256" key="4">
    <source>
        <dbReference type="ARBA" id="ARBA00022679"/>
    </source>
</evidence>
<dbReference type="Pfam" id="PF02390">
    <property type="entry name" value="Methyltransf_4"/>
    <property type="match status" value="1"/>
</dbReference>
<keyword evidence="4 7" id="KW-0808">Transferase</keyword>
<dbReference type="GO" id="GO:0008176">
    <property type="term" value="F:tRNA (guanine(46)-N7)-methyltransferase activity"/>
    <property type="evidence" value="ECO:0007669"/>
    <property type="project" value="UniProtKB-UniRule"/>
</dbReference>
<sequence length="172" mass="19009">MEIGFGNGEHLAHFAAQHPDWGCIGAEVHAPGVGALLQRLEAGSIDNVRVLHGDAMAWIETLPPALFSLIVIQFPDPWPKKRHHKRRLLQEASAKRLADLLVPGGELQFATDWEPYAQHALTVLDTTPSLENLAPGGGFSPPPENRIPTRFERRGAALGHQVFDLRFRRRPG</sequence>
<accession>A0A060A2G7</accession>
<organism evidence="8 9">
    <name type="scientific">Acidithiobacillus caldus (strain ATCC 51756 / DSM 8584 / KU)</name>
    <dbReference type="NCBI Taxonomy" id="637389"/>
    <lineage>
        <taxon>Bacteria</taxon>
        <taxon>Pseudomonadati</taxon>
        <taxon>Pseudomonadota</taxon>
        <taxon>Acidithiobacillia</taxon>
        <taxon>Acidithiobacillales</taxon>
        <taxon>Acidithiobacillaceae</taxon>
        <taxon>Acidithiobacillus</taxon>
    </lineage>
</organism>
<feature type="binding site" evidence="7">
    <location>
        <position position="2"/>
    </location>
    <ligand>
        <name>S-adenosyl-L-methionine</name>
        <dbReference type="ChEBI" id="CHEBI:59789"/>
    </ligand>
</feature>
<dbReference type="EC" id="2.1.1.33" evidence="7"/>
<dbReference type="AlphaFoldDB" id="A0A060A2G7"/>
<dbReference type="HOGENOM" id="CLU_050910_0_1_6"/>
<dbReference type="InterPro" id="IPR055361">
    <property type="entry name" value="tRNA_methyltr_TrmB_bact"/>
</dbReference>
<dbReference type="CDD" id="cd02440">
    <property type="entry name" value="AdoMet_MTases"/>
    <property type="match status" value="1"/>
</dbReference>
<comment type="pathway">
    <text evidence="7">tRNA modification; N(7)-methylguanine-tRNA biosynthesis.</text>
</comment>
<dbReference type="InterPro" id="IPR003358">
    <property type="entry name" value="tRNA_(Gua-N-7)_MeTrfase_Trmb"/>
</dbReference>
<comment type="similarity">
    <text evidence="7">Belongs to the class I-like SAM-binding methyltransferase superfamily. TrmB family.</text>
</comment>
<feature type="binding site" evidence="7">
    <location>
        <position position="76"/>
    </location>
    <ligand>
        <name>S-adenosyl-L-methionine</name>
        <dbReference type="ChEBI" id="CHEBI:59789"/>
    </ligand>
</feature>
<protein>
    <recommendedName>
        <fullName evidence="7">tRNA (guanine-N(7)-)-methyltransferase</fullName>
        <ecNumber evidence="7">2.1.1.33</ecNumber>
    </recommendedName>
    <alternativeName>
        <fullName evidence="7">tRNA (guanine(46)-N(7))-methyltransferase</fullName>
    </alternativeName>
    <alternativeName>
        <fullName evidence="7">tRNA(m7G46)-methyltransferase</fullName>
    </alternativeName>
</protein>
<name>A0A060A2G7_ACICK</name>
<gene>
    <name evidence="7" type="primary">trmB</name>
    <name evidence="8" type="ORF">Acaty_c2443</name>
</gene>
<dbReference type="PANTHER" id="PTHR23417:SF14">
    <property type="entry name" value="PENTACOTRIPEPTIDE-REPEAT REGION OF PRORP DOMAIN-CONTAINING PROTEIN"/>
    <property type="match status" value="1"/>
</dbReference>
<dbReference type="InterPro" id="IPR029063">
    <property type="entry name" value="SAM-dependent_MTases_sf"/>
</dbReference>
<comment type="catalytic activity">
    <reaction evidence="1 7">
        <text>guanosine(46) in tRNA + S-adenosyl-L-methionine = N(7)-methylguanosine(46) in tRNA + S-adenosyl-L-homocysteine</text>
        <dbReference type="Rhea" id="RHEA:42708"/>
        <dbReference type="Rhea" id="RHEA-COMP:10188"/>
        <dbReference type="Rhea" id="RHEA-COMP:10189"/>
        <dbReference type="ChEBI" id="CHEBI:57856"/>
        <dbReference type="ChEBI" id="CHEBI:59789"/>
        <dbReference type="ChEBI" id="CHEBI:74269"/>
        <dbReference type="ChEBI" id="CHEBI:74480"/>
        <dbReference type="EC" id="2.1.1.33"/>
    </reaction>
</comment>
<proteinExistence type="inferred from homology"/>
<feature type="binding site" evidence="7">
    <location>
        <position position="112"/>
    </location>
    <ligand>
        <name>substrate</name>
    </ligand>
</feature>
<evidence type="ECO:0000256" key="5">
    <source>
        <dbReference type="ARBA" id="ARBA00022691"/>
    </source>
</evidence>